<comment type="catalytic activity">
    <reaction evidence="12">
        <text>(6R)-5,10-methylene-5,6,7,8-tetrahydrofolate + NADP(+) = (6R)-5,10-methenyltetrahydrofolate + NADPH</text>
        <dbReference type="Rhea" id="RHEA:22812"/>
        <dbReference type="ChEBI" id="CHEBI:15636"/>
        <dbReference type="ChEBI" id="CHEBI:57455"/>
        <dbReference type="ChEBI" id="CHEBI:57783"/>
        <dbReference type="ChEBI" id="CHEBI:58349"/>
        <dbReference type="EC" id="1.5.1.5"/>
    </reaction>
</comment>
<keyword evidence="16" id="KW-1185">Reference proteome</keyword>
<comment type="function">
    <text evidence="12">Catalyzes the oxidation of 5,10-methylenetetrahydrofolate to 5,10-methenyltetrahydrofolate and then the hydrolysis of 5,10-methenyltetrahydrofolate to 10-formyltetrahydrofolate.</text>
</comment>
<comment type="subunit">
    <text evidence="2 12">Homodimer.</text>
</comment>
<organism evidence="15 16">
    <name type="scientific">Deinobacterium chartae</name>
    <dbReference type="NCBI Taxonomy" id="521158"/>
    <lineage>
        <taxon>Bacteria</taxon>
        <taxon>Thermotogati</taxon>
        <taxon>Deinococcota</taxon>
        <taxon>Deinococci</taxon>
        <taxon>Deinococcales</taxon>
        <taxon>Deinococcaceae</taxon>
        <taxon>Deinobacterium</taxon>
    </lineage>
</organism>
<gene>
    <name evidence="12" type="primary">folD</name>
    <name evidence="15" type="ORF">HNR42_001987</name>
</gene>
<dbReference type="SUPFAM" id="SSF51735">
    <property type="entry name" value="NAD(P)-binding Rossmann-fold domains"/>
    <property type="match status" value="1"/>
</dbReference>
<dbReference type="SUPFAM" id="SSF53223">
    <property type="entry name" value="Aminoacid dehydrogenase-like, N-terminal domain"/>
    <property type="match status" value="1"/>
</dbReference>
<evidence type="ECO:0000259" key="14">
    <source>
        <dbReference type="Pfam" id="PF02882"/>
    </source>
</evidence>
<dbReference type="FunFam" id="3.40.50.10860:FF:000005">
    <property type="entry name" value="C-1-tetrahydrofolate synthase, cytoplasmic, putative"/>
    <property type="match status" value="1"/>
</dbReference>
<dbReference type="PRINTS" id="PR00085">
    <property type="entry name" value="THFDHDRGNASE"/>
</dbReference>
<dbReference type="Proteomes" id="UP000569951">
    <property type="component" value="Unassembled WGS sequence"/>
</dbReference>
<evidence type="ECO:0000256" key="11">
    <source>
        <dbReference type="ARBA" id="ARBA00023268"/>
    </source>
</evidence>
<feature type="domain" description="Tetrahydrofolate dehydrogenase/cyclohydrolase catalytic" evidence="13">
    <location>
        <begin position="24"/>
        <end position="122"/>
    </location>
</feature>
<evidence type="ECO:0000256" key="2">
    <source>
        <dbReference type="ARBA" id="ARBA00011738"/>
    </source>
</evidence>
<keyword evidence="10 12" id="KW-0486">Methionine biosynthesis</keyword>
<dbReference type="PANTHER" id="PTHR48099:SF5">
    <property type="entry name" value="C-1-TETRAHYDROFOLATE SYNTHASE, CYTOPLASMIC"/>
    <property type="match status" value="1"/>
</dbReference>
<sequence>MSAAAEMPRRLEGAAPAAAVLLRAAELAAALPRVPHLHVIRLGEDPASVSYVRLKDRRARQIGLRSTVHALPHETSQAELLARIDALNADDDCDGLLVQLPLPAHIHARAVLERIDAAKDVDGFHPLNVGRLWEGGEALSPCTPAGILELLRYYEVPLAGRRAVIVGRSNIVGKPLAALLLRADASVTIAHSRSADLAALTREAEVLLVAVGRPHFVTADMVRPQAVIVDVGVNRLSGETEGRLVGDVHPQALEVAAAYTPVPGGVGPMTVAQLLLNTVLAARRRRGRA</sequence>
<dbReference type="PROSITE" id="PS00766">
    <property type="entry name" value="THF_DHG_CYH_1"/>
    <property type="match status" value="1"/>
</dbReference>
<comment type="similarity">
    <text evidence="12">Belongs to the tetrahydrofolate dehydrogenase/cyclohydrolase family.</text>
</comment>
<dbReference type="Pfam" id="PF00763">
    <property type="entry name" value="THF_DHG_CYH"/>
    <property type="match status" value="1"/>
</dbReference>
<keyword evidence="3 12" id="KW-0554">One-carbon metabolism</keyword>
<dbReference type="GO" id="GO:0009086">
    <property type="term" value="P:methionine biosynthetic process"/>
    <property type="evidence" value="ECO:0007669"/>
    <property type="project" value="UniProtKB-KW"/>
</dbReference>
<accession>A0A841I035</accession>
<dbReference type="GO" id="GO:0004488">
    <property type="term" value="F:methylenetetrahydrofolate dehydrogenase (NADP+) activity"/>
    <property type="evidence" value="ECO:0007669"/>
    <property type="project" value="UniProtKB-UniRule"/>
</dbReference>
<dbReference type="Gene3D" id="3.40.50.10860">
    <property type="entry name" value="Leucine Dehydrogenase, chain A, domain 1"/>
    <property type="match status" value="1"/>
</dbReference>
<dbReference type="PANTHER" id="PTHR48099">
    <property type="entry name" value="C-1-TETRAHYDROFOLATE SYNTHASE, CYTOPLASMIC-RELATED"/>
    <property type="match status" value="1"/>
</dbReference>
<dbReference type="InterPro" id="IPR020630">
    <property type="entry name" value="THF_DH/CycHdrlase_cat_dom"/>
</dbReference>
<dbReference type="EC" id="3.5.4.9" evidence="12"/>
<comment type="caution">
    <text evidence="12">Lacks conserved residue(s) required for the propagation of feature annotation.</text>
</comment>
<evidence type="ECO:0000256" key="9">
    <source>
        <dbReference type="ARBA" id="ARBA00023102"/>
    </source>
</evidence>
<evidence type="ECO:0000256" key="7">
    <source>
        <dbReference type="ARBA" id="ARBA00022857"/>
    </source>
</evidence>
<dbReference type="GO" id="GO:0006164">
    <property type="term" value="P:purine nucleotide biosynthetic process"/>
    <property type="evidence" value="ECO:0007669"/>
    <property type="project" value="UniProtKB-KW"/>
</dbReference>
<dbReference type="GO" id="GO:0035999">
    <property type="term" value="P:tetrahydrofolate interconversion"/>
    <property type="evidence" value="ECO:0007669"/>
    <property type="project" value="UniProtKB-UniRule"/>
</dbReference>
<dbReference type="RefSeq" id="WP_425486285.1">
    <property type="nucleotide sequence ID" value="NZ_JACHHG010000006.1"/>
</dbReference>
<dbReference type="InterPro" id="IPR000672">
    <property type="entry name" value="THF_DH/CycHdrlase"/>
</dbReference>
<evidence type="ECO:0000256" key="8">
    <source>
        <dbReference type="ARBA" id="ARBA00023002"/>
    </source>
</evidence>
<protein>
    <recommendedName>
        <fullName evidence="12">Bifunctional protein FolD</fullName>
    </recommendedName>
    <domain>
        <recommendedName>
            <fullName evidence="12">Methylenetetrahydrofolate dehydrogenase</fullName>
            <ecNumber evidence="12">1.5.1.5</ecNumber>
        </recommendedName>
    </domain>
    <domain>
        <recommendedName>
            <fullName evidence="12">Methenyltetrahydrofolate cyclohydrolase</fullName>
            <ecNumber evidence="12">3.5.4.9</ecNumber>
        </recommendedName>
    </domain>
</protein>
<dbReference type="NCBIfam" id="NF010770">
    <property type="entry name" value="PRK14173.1"/>
    <property type="match status" value="1"/>
</dbReference>
<dbReference type="HAMAP" id="MF_01576">
    <property type="entry name" value="THF_DHG_CYH"/>
    <property type="match status" value="1"/>
</dbReference>
<keyword evidence="6 12" id="KW-0378">Hydrolase</keyword>
<evidence type="ECO:0000256" key="3">
    <source>
        <dbReference type="ARBA" id="ARBA00022563"/>
    </source>
</evidence>
<dbReference type="InterPro" id="IPR020631">
    <property type="entry name" value="THF_DH/CycHdrlase_NAD-bd_dom"/>
</dbReference>
<keyword evidence="11 12" id="KW-0511">Multifunctional enzyme</keyword>
<dbReference type="GO" id="GO:0000105">
    <property type="term" value="P:L-histidine biosynthetic process"/>
    <property type="evidence" value="ECO:0007669"/>
    <property type="project" value="UniProtKB-KW"/>
</dbReference>
<dbReference type="FunFam" id="3.40.50.720:FF:000094">
    <property type="entry name" value="Bifunctional protein FolD"/>
    <property type="match status" value="1"/>
</dbReference>
<feature type="domain" description="Tetrahydrofolate dehydrogenase/cyclohydrolase NAD(P)-binding" evidence="14">
    <location>
        <begin position="141"/>
        <end position="285"/>
    </location>
</feature>
<dbReference type="UniPathway" id="UPA00193"/>
<dbReference type="GO" id="GO:0005829">
    <property type="term" value="C:cytosol"/>
    <property type="evidence" value="ECO:0007669"/>
    <property type="project" value="TreeGrafter"/>
</dbReference>
<proteinExistence type="inferred from homology"/>
<evidence type="ECO:0000256" key="1">
    <source>
        <dbReference type="ARBA" id="ARBA00004777"/>
    </source>
</evidence>
<dbReference type="AlphaFoldDB" id="A0A841I035"/>
<dbReference type="InterPro" id="IPR046346">
    <property type="entry name" value="Aminoacid_DH-like_N_sf"/>
</dbReference>
<comment type="pathway">
    <text evidence="1 12">One-carbon metabolism; tetrahydrofolate interconversion.</text>
</comment>
<keyword evidence="9 12" id="KW-0368">Histidine biosynthesis</keyword>
<dbReference type="EC" id="1.5.1.5" evidence="12"/>
<comment type="catalytic activity">
    <reaction evidence="12">
        <text>(6R)-5,10-methenyltetrahydrofolate + H2O = (6R)-10-formyltetrahydrofolate + H(+)</text>
        <dbReference type="Rhea" id="RHEA:23700"/>
        <dbReference type="ChEBI" id="CHEBI:15377"/>
        <dbReference type="ChEBI" id="CHEBI:15378"/>
        <dbReference type="ChEBI" id="CHEBI:57455"/>
        <dbReference type="ChEBI" id="CHEBI:195366"/>
        <dbReference type="EC" id="3.5.4.9"/>
    </reaction>
</comment>
<dbReference type="EMBL" id="JACHHG010000006">
    <property type="protein sequence ID" value="MBB6098553.1"/>
    <property type="molecule type" value="Genomic_DNA"/>
</dbReference>
<evidence type="ECO:0000256" key="10">
    <source>
        <dbReference type="ARBA" id="ARBA00023167"/>
    </source>
</evidence>
<reference evidence="15 16" key="1">
    <citation type="submission" date="2020-08" db="EMBL/GenBank/DDBJ databases">
        <title>Genomic Encyclopedia of Type Strains, Phase IV (KMG-IV): sequencing the most valuable type-strain genomes for metagenomic binning, comparative biology and taxonomic classification.</title>
        <authorList>
            <person name="Goeker M."/>
        </authorList>
    </citation>
    <scope>NUCLEOTIDE SEQUENCE [LARGE SCALE GENOMIC DNA]</scope>
    <source>
        <strain evidence="15 16">DSM 21458</strain>
    </source>
</reference>
<keyword evidence="4 12" id="KW-0028">Amino-acid biosynthesis</keyword>
<dbReference type="InterPro" id="IPR036291">
    <property type="entry name" value="NAD(P)-bd_dom_sf"/>
</dbReference>
<dbReference type="CDD" id="cd01080">
    <property type="entry name" value="NAD_bind_m-THF_DH_Cyclohyd"/>
    <property type="match status" value="1"/>
</dbReference>
<dbReference type="PROSITE" id="PS00767">
    <property type="entry name" value="THF_DHG_CYH_2"/>
    <property type="match status" value="1"/>
</dbReference>
<dbReference type="GO" id="GO:0004477">
    <property type="term" value="F:methenyltetrahydrofolate cyclohydrolase activity"/>
    <property type="evidence" value="ECO:0007669"/>
    <property type="project" value="UniProtKB-UniRule"/>
</dbReference>
<dbReference type="InterPro" id="IPR020867">
    <property type="entry name" value="THF_DH/CycHdrlase_CS"/>
</dbReference>
<keyword evidence="7 12" id="KW-0521">NADP</keyword>
<keyword evidence="8 12" id="KW-0560">Oxidoreductase</keyword>
<dbReference type="Pfam" id="PF02882">
    <property type="entry name" value="THF_DHG_CYH_C"/>
    <property type="match status" value="1"/>
</dbReference>
<evidence type="ECO:0000313" key="15">
    <source>
        <dbReference type="EMBL" id="MBB6098553.1"/>
    </source>
</evidence>
<evidence type="ECO:0000256" key="12">
    <source>
        <dbReference type="HAMAP-Rule" id="MF_01576"/>
    </source>
</evidence>
<evidence type="ECO:0000256" key="4">
    <source>
        <dbReference type="ARBA" id="ARBA00022605"/>
    </source>
</evidence>
<evidence type="ECO:0000313" key="16">
    <source>
        <dbReference type="Proteomes" id="UP000569951"/>
    </source>
</evidence>
<name>A0A841I035_9DEIO</name>
<keyword evidence="5 12" id="KW-0658">Purine biosynthesis</keyword>
<comment type="caution">
    <text evidence="15">The sequence shown here is derived from an EMBL/GenBank/DDBJ whole genome shotgun (WGS) entry which is preliminary data.</text>
</comment>
<dbReference type="Gene3D" id="3.40.50.720">
    <property type="entry name" value="NAD(P)-binding Rossmann-like Domain"/>
    <property type="match status" value="1"/>
</dbReference>
<feature type="binding site" evidence="12">
    <location>
        <begin position="167"/>
        <end position="169"/>
    </location>
    <ligand>
        <name>NADP(+)</name>
        <dbReference type="ChEBI" id="CHEBI:58349"/>
    </ligand>
</feature>
<evidence type="ECO:0000256" key="5">
    <source>
        <dbReference type="ARBA" id="ARBA00022755"/>
    </source>
</evidence>
<evidence type="ECO:0000256" key="6">
    <source>
        <dbReference type="ARBA" id="ARBA00022801"/>
    </source>
</evidence>
<evidence type="ECO:0000259" key="13">
    <source>
        <dbReference type="Pfam" id="PF00763"/>
    </source>
</evidence>
<feature type="binding site" evidence="12">
    <location>
        <position position="233"/>
    </location>
    <ligand>
        <name>NADP(+)</name>
        <dbReference type="ChEBI" id="CHEBI:58349"/>
    </ligand>
</feature>